<dbReference type="EMBL" id="RJVU01057109">
    <property type="protein sequence ID" value="ROK35881.1"/>
    <property type="molecule type" value="Genomic_DNA"/>
</dbReference>
<evidence type="ECO:0000313" key="1">
    <source>
        <dbReference type="EMBL" id="ROK35881.1"/>
    </source>
</evidence>
<proteinExistence type="predicted"/>
<accession>A0A3N0XZU4</accession>
<evidence type="ECO:0000313" key="2">
    <source>
        <dbReference type="Proteomes" id="UP000281406"/>
    </source>
</evidence>
<organism evidence="1 2">
    <name type="scientific">Anabarilius grahami</name>
    <name type="common">Kanglang fish</name>
    <name type="synonym">Barilius grahami</name>
    <dbReference type="NCBI Taxonomy" id="495550"/>
    <lineage>
        <taxon>Eukaryota</taxon>
        <taxon>Metazoa</taxon>
        <taxon>Chordata</taxon>
        <taxon>Craniata</taxon>
        <taxon>Vertebrata</taxon>
        <taxon>Euteleostomi</taxon>
        <taxon>Actinopterygii</taxon>
        <taxon>Neopterygii</taxon>
        <taxon>Teleostei</taxon>
        <taxon>Ostariophysi</taxon>
        <taxon>Cypriniformes</taxon>
        <taxon>Xenocyprididae</taxon>
        <taxon>Xenocypridinae</taxon>
        <taxon>Xenocypridinae incertae sedis</taxon>
        <taxon>Anabarilius</taxon>
    </lineage>
</organism>
<reference evidence="1 2" key="1">
    <citation type="submission" date="2018-10" db="EMBL/GenBank/DDBJ databases">
        <title>Genome assembly for a Yunnan-Guizhou Plateau 3E fish, Anabarilius grahami (Regan), and its evolutionary and genetic applications.</title>
        <authorList>
            <person name="Jiang W."/>
        </authorList>
    </citation>
    <scope>NUCLEOTIDE SEQUENCE [LARGE SCALE GENOMIC DNA]</scope>
    <source>
        <strain evidence="1">AG-KIZ</strain>
        <tissue evidence="1">Muscle</tissue>
    </source>
</reference>
<keyword evidence="2" id="KW-1185">Reference proteome</keyword>
<protein>
    <submittedName>
        <fullName evidence="1">Uncharacterized protein</fullName>
    </submittedName>
</protein>
<comment type="caution">
    <text evidence="1">The sequence shown here is derived from an EMBL/GenBank/DDBJ whole genome shotgun (WGS) entry which is preliminary data.</text>
</comment>
<sequence>LQLAVASLTPERPCEYTFAFSLSASAERSLCTGIRAIGKEPPHSVRRLDARIHCSSEEDRGAFTLFFLKGVGRARWIPTSAGAFSK</sequence>
<name>A0A3N0XZU4_ANAGA</name>
<gene>
    <name evidence="1" type="ORF">DPX16_17624</name>
</gene>
<dbReference type="AlphaFoldDB" id="A0A3N0XZU4"/>
<dbReference type="Proteomes" id="UP000281406">
    <property type="component" value="Unassembled WGS sequence"/>
</dbReference>
<feature type="non-terminal residue" evidence="1">
    <location>
        <position position="1"/>
    </location>
</feature>